<evidence type="ECO:0000313" key="1">
    <source>
        <dbReference type="EMBL" id="KAF2193067.1"/>
    </source>
</evidence>
<dbReference type="OrthoDB" id="5422275at2759"/>
<protein>
    <submittedName>
        <fullName evidence="1">Uncharacterized protein</fullName>
    </submittedName>
</protein>
<proteinExistence type="predicted"/>
<gene>
    <name evidence="1" type="ORF">K469DRAFT_283179</name>
</gene>
<name>A0A6A6ELL8_9PEZI</name>
<organism evidence="1 2">
    <name type="scientific">Zopfia rhizophila CBS 207.26</name>
    <dbReference type="NCBI Taxonomy" id="1314779"/>
    <lineage>
        <taxon>Eukaryota</taxon>
        <taxon>Fungi</taxon>
        <taxon>Dikarya</taxon>
        <taxon>Ascomycota</taxon>
        <taxon>Pezizomycotina</taxon>
        <taxon>Dothideomycetes</taxon>
        <taxon>Dothideomycetes incertae sedis</taxon>
        <taxon>Zopfiaceae</taxon>
        <taxon>Zopfia</taxon>
    </lineage>
</organism>
<reference evidence="1" key="1">
    <citation type="journal article" date="2020" name="Stud. Mycol.">
        <title>101 Dothideomycetes genomes: a test case for predicting lifestyles and emergence of pathogens.</title>
        <authorList>
            <person name="Haridas S."/>
            <person name="Albert R."/>
            <person name="Binder M."/>
            <person name="Bloem J."/>
            <person name="Labutti K."/>
            <person name="Salamov A."/>
            <person name="Andreopoulos B."/>
            <person name="Baker S."/>
            <person name="Barry K."/>
            <person name="Bills G."/>
            <person name="Bluhm B."/>
            <person name="Cannon C."/>
            <person name="Castanera R."/>
            <person name="Culley D."/>
            <person name="Daum C."/>
            <person name="Ezra D."/>
            <person name="Gonzalez J."/>
            <person name="Henrissat B."/>
            <person name="Kuo A."/>
            <person name="Liang C."/>
            <person name="Lipzen A."/>
            <person name="Lutzoni F."/>
            <person name="Magnuson J."/>
            <person name="Mondo S."/>
            <person name="Nolan M."/>
            <person name="Ohm R."/>
            <person name="Pangilinan J."/>
            <person name="Park H.-J."/>
            <person name="Ramirez L."/>
            <person name="Alfaro M."/>
            <person name="Sun H."/>
            <person name="Tritt A."/>
            <person name="Yoshinaga Y."/>
            <person name="Zwiers L.-H."/>
            <person name="Turgeon B."/>
            <person name="Goodwin S."/>
            <person name="Spatafora J."/>
            <person name="Crous P."/>
            <person name="Grigoriev I."/>
        </authorList>
    </citation>
    <scope>NUCLEOTIDE SEQUENCE</scope>
    <source>
        <strain evidence="1">CBS 207.26</strain>
    </source>
</reference>
<evidence type="ECO:0000313" key="2">
    <source>
        <dbReference type="Proteomes" id="UP000800200"/>
    </source>
</evidence>
<keyword evidence="2" id="KW-1185">Reference proteome</keyword>
<dbReference type="Proteomes" id="UP000800200">
    <property type="component" value="Unassembled WGS sequence"/>
</dbReference>
<accession>A0A6A6ELL8</accession>
<sequence>MDDTAFIRFAIDQLTRDEEIQGSRMYPCLASTGGDYSMDRIELDELDDCPVDQVLSNDGLGDCAVDRIVSDHRIDDYPVNRTVSDGELVRVEQQRQPLRVMSAPQRKKRLVVCYEKLLKLVKVFRLTRNGFGARRLFIKNDIQVSYQI</sequence>
<dbReference type="AlphaFoldDB" id="A0A6A6ELL8"/>
<dbReference type="EMBL" id="ML994614">
    <property type="protein sequence ID" value="KAF2193067.1"/>
    <property type="molecule type" value="Genomic_DNA"/>
</dbReference>